<reference evidence="1" key="1">
    <citation type="journal article" date="2014" name="Front. Microbiol.">
        <title>High frequency of phylogenetically diverse reductive dehalogenase-homologous genes in deep subseafloor sedimentary metagenomes.</title>
        <authorList>
            <person name="Kawai M."/>
            <person name="Futagami T."/>
            <person name="Toyoda A."/>
            <person name="Takaki Y."/>
            <person name="Nishi S."/>
            <person name="Hori S."/>
            <person name="Arai W."/>
            <person name="Tsubouchi T."/>
            <person name="Morono Y."/>
            <person name="Uchiyama I."/>
            <person name="Ito T."/>
            <person name="Fujiyama A."/>
            <person name="Inagaki F."/>
            <person name="Takami H."/>
        </authorList>
    </citation>
    <scope>NUCLEOTIDE SEQUENCE</scope>
    <source>
        <strain evidence="1">Expedition CK06-06</strain>
    </source>
</reference>
<proteinExistence type="predicted"/>
<feature type="non-terminal residue" evidence="1">
    <location>
        <position position="42"/>
    </location>
</feature>
<dbReference type="AlphaFoldDB" id="X1DE59"/>
<protein>
    <submittedName>
        <fullName evidence="1">Uncharacterized protein</fullName>
    </submittedName>
</protein>
<name>X1DE59_9ZZZZ</name>
<evidence type="ECO:0000313" key="1">
    <source>
        <dbReference type="EMBL" id="GAH06610.1"/>
    </source>
</evidence>
<organism evidence="1">
    <name type="scientific">marine sediment metagenome</name>
    <dbReference type="NCBI Taxonomy" id="412755"/>
    <lineage>
        <taxon>unclassified sequences</taxon>
        <taxon>metagenomes</taxon>
        <taxon>ecological metagenomes</taxon>
    </lineage>
</organism>
<dbReference type="EMBL" id="BART01034657">
    <property type="protein sequence ID" value="GAH06610.1"/>
    <property type="molecule type" value="Genomic_DNA"/>
</dbReference>
<accession>X1DE59</accession>
<sequence length="42" mass="5070">MSLQKTREFLLQEKWMTIRDKINVMSIDREELGWFAAKLLSI</sequence>
<comment type="caution">
    <text evidence="1">The sequence shown here is derived from an EMBL/GenBank/DDBJ whole genome shotgun (WGS) entry which is preliminary data.</text>
</comment>
<gene>
    <name evidence="1" type="ORF">S01H4_59159</name>
</gene>